<evidence type="ECO:0000256" key="5">
    <source>
        <dbReference type="ARBA" id="ARBA00023212"/>
    </source>
</evidence>
<comment type="similarity">
    <text evidence="2">Belongs to the KIF-binding protein family.</text>
</comment>
<evidence type="ECO:0000256" key="4">
    <source>
        <dbReference type="ARBA" id="ARBA00022490"/>
    </source>
</evidence>
<proteinExistence type="inferred from homology"/>
<keyword evidence="7" id="KW-1185">Reference proteome</keyword>
<dbReference type="Pfam" id="PF12309">
    <property type="entry name" value="KBP_C"/>
    <property type="match status" value="1"/>
</dbReference>
<dbReference type="InterPro" id="IPR022083">
    <property type="entry name" value="KBP"/>
</dbReference>
<dbReference type="AlphaFoldDB" id="A0A9Q0M311"/>
<evidence type="ECO:0000256" key="2">
    <source>
        <dbReference type="ARBA" id="ARBA00010305"/>
    </source>
</evidence>
<dbReference type="OMA" id="CKMNKRR"/>
<dbReference type="Proteomes" id="UP001142055">
    <property type="component" value="Chromosome 3"/>
</dbReference>
<dbReference type="GO" id="GO:0005856">
    <property type="term" value="C:cytoskeleton"/>
    <property type="evidence" value="ECO:0007669"/>
    <property type="project" value="UniProtKB-SubCell"/>
</dbReference>
<evidence type="ECO:0000256" key="3">
    <source>
        <dbReference type="ARBA" id="ARBA00016840"/>
    </source>
</evidence>
<comment type="subcellular location">
    <subcellularLocation>
        <location evidence="1">Cytoplasm</location>
        <location evidence="1">Cytoskeleton</location>
    </subcellularLocation>
</comment>
<evidence type="ECO:0000256" key="1">
    <source>
        <dbReference type="ARBA" id="ARBA00004245"/>
    </source>
</evidence>
<dbReference type="PANTHER" id="PTHR46321:SF1">
    <property type="entry name" value="KIF-BINDING PROTEIN"/>
    <property type="match status" value="1"/>
</dbReference>
<comment type="caution">
    <text evidence="6">The sequence shown here is derived from an EMBL/GenBank/DDBJ whole genome shotgun (WGS) entry which is preliminary data.</text>
</comment>
<sequence length="602" mass="71097">MISEDNSNYRCLLVMLFLHYNLVSIYDKINYSSAVERHVRSCIEVIRTKLGIYFLVDDYNSNDELTNIINGESNIPSSVVFLFIKLYNILGFRKIQNGNLVGSLPFLTEAEQIYHNWKNNKNRHKPIQCEQLFQMDPKVWSLTEVEAFQKQPPSENDYTLMEQDHIYTLYYFAQVYQNLGNSSDSANYCHSTLRLQYKYLQGDKVDHEFPYVDHIDWALNSAKLSQYFSANEDYDTARHLMCCARKVLLDSHIKYQTLHEERWKKAGADLDRIEVKYCLTILIESNKLMQNDKLKLNPYAEYQFKAYLLDDPQIAEDELELPKFPVKNNHMARSTVKYALDKIESAKKIYTINDQASQYAECIFDNSAIYDAAILFEEEKTICCKMNKRRIDMFEGLLSELNPQYFQSICRKIHFEIGEIYIRQISLKRTTHEWEVKVVPDDKDKAEKVLSEMRKQNQLVTQAFNHLYRFISSFEAFNSPIKNFALNVHHPLPPLKEIELLKMPSRIKLTDESEEEFYLEQIFNAYVALAGIFRQEVTTSANVLVRNWYKSKKYCIELRDYLLRNPDQKDKYFSVYHDQFEQLLKMVEMLPMAIESLICNET</sequence>
<protein>
    <recommendedName>
        <fullName evidence="3">KIF-binding protein</fullName>
    </recommendedName>
</protein>
<evidence type="ECO:0000313" key="7">
    <source>
        <dbReference type="Proteomes" id="UP001142055"/>
    </source>
</evidence>
<name>A0A9Q0M311_BLOTA</name>
<evidence type="ECO:0000313" key="6">
    <source>
        <dbReference type="EMBL" id="KAJ6218326.1"/>
    </source>
</evidence>
<reference evidence="6" key="1">
    <citation type="submission" date="2022-12" db="EMBL/GenBank/DDBJ databases">
        <title>Genome assemblies of Blomia tropicalis.</title>
        <authorList>
            <person name="Cui Y."/>
        </authorList>
    </citation>
    <scope>NUCLEOTIDE SEQUENCE</scope>
    <source>
        <tissue evidence="6">Adult mites</tissue>
    </source>
</reference>
<organism evidence="6 7">
    <name type="scientific">Blomia tropicalis</name>
    <name type="common">Mite</name>
    <dbReference type="NCBI Taxonomy" id="40697"/>
    <lineage>
        <taxon>Eukaryota</taxon>
        <taxon>Metazoa</taxon>
        <taxon>Ecdysozoa</taxon>
        <taxon>Arthropoda</taxon>
        <taxon>Chelicerata</taxon>
        <taxon>Arachnida</taxon>
        <taxon>Acari</taxon>
        <taxon>Acariformes</taxon>
        <taxon>Sarcoptiformes</taxon>
        <taxon>Astigmata</taxon>
        <taxon>Glycyphagoidea</taxon>
        <taxon>Echimyopodidae</taxon>
        <taxon>Blomia</taxon>
    </lineage>
</organism>
<keyword evidence="4" id="KW-0963">Cytoplasm</keyword>
<dbReference type="PANTHER" id="PTHR46321">
    <property type="entry name" value="KIF1-BINDING PROTEIN"/>
    <property type="match status" value="1"/>
</dbReference>
<dbReference type="EMBL" id="JAPWDV010000003">
    <property type="protein sequence ID" value="KAJ6218326.1"/>
    <property type="molecule type" value="Genomic_DNA"/>
</dbReference>
<gene>
    <name evidence="6" type="ORF">RDWZM_009483</name>
</gene>
<accession>A0A9Q0M311</accession>
<keyword evidence="5" id="KW-0206">Cytoskeleton</keyword>